<dbReference type="OrthoDB" id="9807368at2"/>
<evidence type="ECO:0000259" key="6">
    <source>
        <dbReference type="Pfam" id="PF02085"/>
    </source>
</evidence>
<keyword evidence="8" id="KW-1185">Reference proteome</keyword>
<organism evidence="7 8">
    <name type="scientific">Desulfovibrio ferrophilus</name>
    <dbReference type="NCBI Taxonomy" id="241368"/>
    <lineage>
        <taxon>Bacteria</taxon>
        <taxon>Pseudomonadati</taxon>
        <taxon>Thermodesulfobacteriota</taxon>
        <taxon>Desulfovibrionia</taxon>
        <taxon>Desulfovibrionales</taxon>
        <taxon>Desulfovibrionaceae</taxon>
        <taxon>Desulfovibrio</taxon>
    </lineage>
</organism>
<name>A0A2Z6AVY4_9BACT</name>
<dbReference type="SUPFAM" id="SSF48695">
    <property type="entry name" value="Multiheme cytochromes"/>
    <property type="match status" value="1"/>
</dbReference>
<dbReference type="KEGG" id="dfl:DFE_0652"/>
<dbReference type="GO" id="GO:0009055">
    <property type="term" value="F:electron transfer activity"/>
    <property type="evidence" value="ECO:0007669"/>
    <property type="project" value="InterPro"/>
</dbReference>
<dbReference type="Pfam" id="PF02085">
    <property type="entry name" value="Cytochrom_CIII"/>
    <property type="match status" value="1"/>
</dbReference>
<dbReference type="GO" id="GO:0046872">
    <property type="term" value="F:metal ion binding"/>
    <property type="evidence" value="ECO:0007669"/>
    <property type="project" value="UniProtKB-KW"/>
</dbReference>
<keyword evidence="3" id="KW-0479">Metal-binding</keyword>
<accession>A0A2Z6AVY4</accession>
<evidence type="ECO:0000313" key="8">
    <source>
        <dbReference type="Proteomes" id="UP000269883"/>
    </source>
</evidence>
<feature type="domain" description="Class III cytochrome C" evidence="6">
    <location>
        <begin position="28"/>
        <end position="110"/>
    </location>
</feature>
<dbReference type="InterPro" id="IPR036280">
    <property type="entry name" value="Multihaem_cyt_sf"/>
</dbReference>
<evidence type="ECO:0000256" key="3">
    <source>
        <dbReference type="ARBA" id="ARBA00022723"/>
    </source>
</evidence>
<dbReference type="EMBL" id="AP017378">
    <property type="protein sequence ID" value="BBD07378.1"/>
    <property type="molecule type" value="Genomic_DNA"/>
</dbReference>
<sequence>MHKRYVPIVVTIAVLLAVAIVGYSQPPVVQKSPTRVLMVNNGGRVFFTHAIHADDYGYDCADCHHDGVEGAEPIACGSCHPKAFDGLFKEVHQRAFPSKEYCERCHDSEPVSSMSDDERPDSDMLLTRADAFHGQCMDCHKAEDAGPYGEESCSTCHAK</sequence>
<evidence type="ECO:0000256" key="1">
    <source>
        <dbReference type="ARBA" id="ARBA00022448"/>
    </source>
</evidence>
<keyword evidence="1" id="KW-0813">Transport</keyword>
<reference evidence="7 8" key="1">
    <citation type="journal article" date="2018" name="Sci. Adv.">
        <title>Multi-heme cytochromes provide a pathway for survival in energy-limited environments.</title>
        <authorList>
            <person name="Deng X."/>
            <person name="Dohmae N."/>
            <person name="Nealson K.H."/>
            <person name="Hashimoto K."/>
            <person name="Okamoto A."/>
        </authorList>
    </citation>
    <scope>NUCLEOTIDE SEQUENCE [LARGE SCALE GENOMIC DNA]</scope>
    <source>
        <strain evidence="7 8">IS5</strain>
    </source>
</reference>
<keyword evidence="2" id="KW-0349">Heme</keyword>
<dbReference type="Gene3D" id="3.90.10.10">
    <property type="entry name" value="Cytochrome C3"/>
    <property type="match status" value="2"/>
</dbReference>
<proteinExistence type="predicted"/>
<evidence type="ECO:0000313" key="7">
    <source>
        <dbReference type="EMBL" id="BBD07378.1"/>
    </source>
</evidence>
<dbReference type="Proteomes" id="UP000269883">
    <property type="component" value="Chromosome"/>
</dbReference>
<gene>
    <name evidence="7" type="ORF">DFE_0652</name>
</gene>
<evidence type="ECO:0000256" key="5">
    <source>
        <dbReference type="ARBA" id="ARBA00023004"/>
    </source>
</evidence>
<keyword evidence="4" id="KW-0249">Electron transport</keyword>
<dbReference type="InterPro" id="IPR020942">
    <property type="entry name" value="Cyt_c_III_dom"/>
</dbReference>
<evidence type="ECO:0000256" key="2">
    <source>
        <dbReference type="ARBA" id="ARBA00022617"/>
    </source>
</evidence>
<dbReference type="AlphaFoldDB" id="A0A2Z6AVY4"/>
<dbReference type="RefSeq" id="WP_126376579.1">
    <property type="nucleotide sequence ID" value="NZ_AP017378.1"/>
</dbReference>
<keyword evidence="5" id="KW-0408">Iron</keyword>
<dbReference type="GO" id="GO:0020037">
    <property type="term" value="F:heme binding"/>
    <property type="evidence" value="ECO:0007669"/>
    <property type="project" value="InterPro"/>
</dbReference>
<evidence type="ECO:0000256" key="4">
    <source>
        <dbReference type="ARBA" id="ARBA00022982"/>
    </source>
</evidence>
<dbReference type="CDD" id="cd08168">
    <property type="entry name" value="Cytochrom_C3"/>
    <property type="match status" value="1"/>
</dbReference>
<protein>
    <recommendedName>
        <fullName evidence="6">Class III cytochrome C domain-containing protein</fullName>
    </recommendedName>
</protein>